<name>A0A6L9QBT7_9ACTN</name>
<evidence type="ECO:0000313" key="2">
    <source>
        <dbReference type="EMBL" id="NEA22516.1"/>
    </source>
</evidence>
<evidence type="ECO:0000313" key="1">
    <source>
        <dbReference type="EMBL" id="NEA21556.1"/>
    </source>
</evidence>
<protein>
    <submittedName>
        <fullName evidence="2">Uncharacterized protein</fullName>
    </submittedName>
</protein>
<sequence length="107" mass="11968">MTIVLILGLVLAVAVAVTVGLDLRAAEKKLRGERMRADASAEESRRLKARVVVEEERRSLAVIGYRDLLTEVKQLASHLEANHEPLVARRLHRLVDDRLGKLRRAGL</sequence>
<gene>
    <name evidence="1" type="ORF">G3I70_03450</name>
    <name evidence="2" type="ORF">G3I70_08440</name>
</gene>
<organism evidence="2 3">
    <name type="scientific">Actinomadura bangladeshensis</name>
    <dbReference type="NCBI Taxonomy" id="453573"/>
    <lineage>
        <taxon>Bacteria</taxon>
        <taxon>Bacillati</taxon>
        <taxon>Actinomycetota</taxon>
        <taxon>Actinomycetes</taxon>
        <taxon>Streptosporangiales</taxon>
        <taxon>Thermomonosporaceae</taxon>
        <taxon>Actinomadura</taxon>
    </lineage>
</organism>
<comment type="caution">
    <text evidence="2">The sequence shown here is derived from an EMBL/GenBank/DDBJ whole genome shotgun (WGS) entry which is preliminary data.</text>
</comment>
<dbReference type="Proteomes" id="UP000475532">
    <property type="component" value="Unassembled WGS sequence"/>
</dbReference>
<dbReference type="EMBL" id="JAAGLI010000093">
    <property type="protein sequence ID" value="NEA21556.1"/>
    <property type="molecule type" value="Genomic_DNA"/>
</dbReference>
<dbReference type="RefSeq" id="WP_163053183.1">
    <property type="nucleotide sequence ID" value="NZ_JAAGLI010000093.1"/>
</dbReference>
<evidence type="ECO:0000313" key="3">
    <source>
        <dbReference type="Proteomes" id="UP000475532"/>
    </source>
</evidence>
<reference evidence="2 3" key="1">
    <citation type="submission" date="2020-01" db="EMBL/GenBank/DDBJ databases">
        <title>Insect and environment-associated Actinomycetes.</title>
        <authorList>
            <person name="Currrie C."/>
            <person name="Chevrette M."/>
            <person name="Carlson C."/>
            <person name="Stubbendieck R."/>
            <person name="Wendt-Pienkowski E."/>
        </authorList>
    </citation>
    <scope>NUCLEOTIDE SEQUENCE [LARGE SCALE GENOMIC DNA]</scope>
    <source>
        <strain evidence="2 3">SID10258</strain>
    </source>
</reference>
<accession>A0A6L9QBT7</accession>
<proteinExistence type="predicted"/>
<dbReference type="EMBL" id="JAAGLI010000213">
    <property type="protein sequence ID" value="NEA22516.1"/>
    <property type="molecule type" value="Genomic_DNA"/>
</dbReference>
<dbReference type="AlphaFoldDB" id="A0A6L9QBT7"/>